<dbReference type="Gene3D" id="1.10.287.1490">
    <property type="match status" value="1"/>
</dbReference>
<dbReference type="RefSeq" id="WP_092531312.1">
    <property type="nucleotide sequence ID" value="NZ_FNKQ01000001.1"/>
</dbReference>
<keyword evidence="1" id="KW-0175">Coiled coil</keyword>
<evidence type="ECO:0000313" key="3">
    <source>
        <dbReference type="EMBL" id="SDQ04457.1"/>
    </source>
</evidence>
<evidence type="ECO:0000313" key="2">
    <source>
        <dbReference type="EMBL" id="RDI71961.1"/>
    </source>
</evidence>
<gene>
    <name evidence="2" type="ORF">DWB78_09635</name>
    <name evidence="3" type="ORF">SAMN05216278_0031</name>
</gene>
<evidence type="ECO:0000313" key="4">
    <source>
        <dbReference type="Proteomes" id="UP000199289"/>
    </source>
</evidence>
<dbReference type="SUPFAM" id="SSF57997">
    <property type="entry name" value="Tropomyosin"/>
    <property type="match status" value="1"/>
</dbReference>
<proteinExistence type="predicted"/>
<dbReference type="EMBL" id="QQST01000001">
    <property type="protein sequence ID" value="RDI71961.1"/>
    <property type="molecule type" value="Genomic_DNA"/>
</dbReference>
<dbReference type="Proteomes" id="UP000255421">
    <property type="component" value="Unassembled WGS sequence"/>
</dbReference>
<sequence>MSSEDGDASPDDIVGLSVREATDALVSENPARDPESVRAVLDHVTEDGVVTRDALEEAFSDASMVLGTAETRTELASMALAEARETAAPVSDLETVRARLDAFESAVTDLQRRATDLGSDLQTLVRRRDDSGSIYDLVTDLRRVTSDAKTVQRTADALQTDLEAFERWATDADARFRELDADADALERSLDASANVVEKLADGDESGRETLSLPTTDDAVAADAAWADATLRLRVVELLVADARAELADLRRWADRENDRDAAFDARAEELERRFDELDEKRETLGRRLDALGRPAWRERHGDRLSGFDAALDDFEPPVAWGDVRGVLERYRPALEGAA</sequence>
<dbReference type="AlphaFoldDB" id="A0A1H0XNG0"/>
<accession>A0A1H0XNG0</accession>
<name>A0A1H0XNG0_9EURY</name>
<reference evidence="3" key="1">
    <citation type="submission" date="2016-10" db="EMBL/GenBank/DDBJ databases">
        <authorList>
            <person name="de Groot N.N."/>
        </authorList>
    </citation>
    <scope>NUCLEOTIDE SEQUENCE [LARGE SCALE GENOMIC DNA]</scope>
    <source>
        <strain evidence="3">CGMCC 1.12397</strain>
    </source>
</reference>
<organism evidence="3 4">
    <name type="scientific">Halopelagius longus</name>
    <dbReference type="NCBI Taxonomy" id="1236180"/>
    <lineage>
        <taxon>Archaea</taxon>
        <taxon>Methanobacteriati</taxon>
        <taxon>Methanobacteriota</taxon>
        <taxon>Stenosarchaea group</taxon>
        <taxon>Halobacteria</taxon>
        <taxon>Halobacteriales</taxon>
        <taxon>Haloferacaceae</taxon>
    </lineage>
</organism>
<reference evidence="4" key="2">
    <citation type="submission" date="2016-10" db="EMBL/GenBank/DDBJ databases">
        <authorList>
            <person name="Varghese N."/>
            <person name="Submissions S."/>
        </authorList>
    </citation>
    <scope>NUCLEOTIDE SEQUENCE [LARGE SCALE GENOMIC DNA]</scope>
    <source>
        <strain evidence="4">CGMCC 1.12397</strain>
    </source>
</reference>
<keyword evidence="5" id="KW-1185">Reference proteome</keyword>
<evidence type="ECO:0000256" key="1">
    <source>
        <dbReference type="SAM" id="Coils"/>
    </source>
</evidence>
<reference evidence="2 5" key="3">
    <citation type="submission" date="2018-07" db="EMBL/GenBank/DDBJ databases">
        <title>Genome sequence of extremly halophilic archaeon Halopelagius longus strain BC12-B1.</title>
        <authorList>
            <person name="Zhang X."/>
        </authorList>
    </citation>
    <scope>NUCLEOTIDE SEQUENCE [LARGE SCALE GENOMIC DNA]</scope>
    <source>
        <strain evidence="2 5">BC12-B1</strain>
    </source>
</reference>
<protein>
    <submittedName>
        <fullName evidence="2">Halo transducer protein</fullName>
    </submittedName>
</protein>
<dbReference type="Proteomes" id="UP000199289">
    <property type="component" value="Unassembled WGS sequence"/>
</dbReference>
<dbReference type="EMBL" id="FNKQ01000001">
    <property type="protein sequence ID" value="SDQ04457.1"/>
    <property type="molecule type" value="Genomic_DNA"/>
</dbReference>
<dbReference type="OrthoDB" id="271582at2157"/>
<evidence type="ECO:0000313" key="5">
    <source>
        <dbReference type="Proteomes" id="UP000255421"/>
    </source>
</evidence>
<feature type="coiled-coil region" evidence="1">
    <location>
        <begin position="261"/>
        <end position="288"/>
    </location>
</feature>